<accession>A0A1F6PDP6</accession>
<evidence type="ECO:0000313" key="2">
    <source>
        <dbReference type="EMBL" id="OGH94180.1"/>
    </source>
</evidence>
<name>A0A1F6PDP6_9BACT</name>
<sequence length="117" mass="13002">MPPNKPKSLPAWAQVKLTGGNYLGWRIASIIVVGTMLASALFSAWFIYHNIYNTIANSMTVVILGSSPYVEALDDTALQKARASLKLKNIVVTWPKNIRNIFSYPEIATSTIYDKKL</sequence>
<evidence type="ECO:0000256" key="1">
    <source>
        <dbReference type="SAM" id="Phobius"/>
    </source>
</evidence>
<proteinExistence type="predicted"/>
<protein>
    <submittedName>
        <fullName evidence="2">Uncharacterized protein</fullName>
    </submittedName>
</protein>
<keyword evidence="1" id="KW-0812">Transmembrane</keyword>
<dbReference type="Proteomes" id="UP000178254">
    <property type="component" value="Unassembled WGS sequence"/>
</dbReference>
<dbReference type="EMBL" id="MFRE01000011">
    <property type="protein sequence ID" value="OGH94180.1"/>
    <property type="molecule type" value="Genomic_DNA"/>
</dbReference>
<comment type="caution">
    <text evidence="2">The sequence shown here is derived from an EMBL/GenBank/DDBJ whole genome shotgun (WGS) entry which is preliminary data.</text>
</comment>
<gene>
    <name evidence="2" type="ORF">A2538_01430</name>
</gene>
<evidence type="ECO:0000313" key="3">
    <source>
        <dbReference type="Proteomes" id="UP000178254"/>
    </source>
</evidence>
<keyword evidence="1" id="KW-1133">Transmembrane helix</keyword>
<keyword evidence="1" id="KW-0472">Membrane</keyword>
<dbReference type="AlphaFoldDB" id="A0A1F6PDP6"/>
<feature type="transmembrane region" description="Helical" evidence="1">
    <location>
        <begin position="27"/>
        <end position="48"/>
    </location>
</feature>
<dbReference type="STRING" id="1798709.A2538_01430"/>
<organism evidence="2 3">
    <name type="scientific">Candidatus Magasanikbacteria bacterium RIFOXYD2_FULL_41_14</name>
    <dbReference type="NCBI Taxonomy" id="1798709"/>
    <lineage>
        <taxon>Bacteria</taxon>
        <taxon>Candidatus Magasanikiibacteriota</taxon>
    </lineage>
</organism>
<reference evidence="2 3" key="1">
    <citation type="journal article" date="2016" name="Nat. Commun.">
        <title>Thousands of microbial genomes shed light on interconnected biogeochemical processes in an aquifer system.</title>
        <authorList>
            <person name="Anantharaman K."/>
            <person name="Brown C.T."/>
            <person name="Hug L.A."/>
            <person name="Sharon I."/>
            <person name="Castelle C.J."/>
            <person name="Probst A.J."/>
            <person name="Thomas B.C."/>
            <person name="Singh A."/>
            <person name="Wilkins M.J."/>
            <person name="Karaoz U."/>
            <person name="Brodie E.L."/>
            <person name="Williams K.H."/>
            <person name="Hubbard S.S."/>
            <person name="Banfield J.F."/>
        </authorList>
    </citation>
    <scope>NUCLEOTIDE SEQUENCE [LARGE SCALE GENOMIC DNA]</scope>
</reference>